<dbReference type="GO" id="GO:0009097">
    <property type="term" value="P:isoleucine biosynthetic process"/>
    <property type="evidence" value="ECO:0007669"/>
    <property type="project" value="TreeGrafter"/>
</dbReference>
<keyword evidence="2" id="KW-0663">Pyridoxal phosphate</keyword>
<evidence type="ECO:0000256" key="3">
    <source>
        <dbReference type="ARBA" id="ARBA00023239"/>
    </source>
</evidence>
<protein>
    <submittedName>
        <fullName evidence="5">Threonine synthase</fullName>
    </submittedName>
</protein>
<evidence type="ECO:0000256" key="1">
    <source>
        <dbReference type="ARBA" id="ARBA00001933"/>
    </source>
</evidence>
<dbReference type="EMBL" id="BMPI01000019">
    <property type="protein sequence ID" value="GGM36021.1"/>
    <property type="molecule type" value="Genomic_DNA"/>
</dbReference>
<comment type="cofactor">
    <cofactor evidence="1">
        <name>pyridoxal 5'-phosphate</name>
        <dbReference type="ChEBI" id="CHEBI:597326"/>
    </cofactor>
</comment>
<dbReference type="Gene3D" id="3.40.50.1100">
    <property type="match status" value="2"/>
</dbReference>
<reference evidence="5" key="1">
    <citation type="journal article" date="2014" name="Int. J. Syst. Evol. Microbiol.">
        <title>Complete genome sequence of Corynebacterium casei LMG S-19264T (=DSM 44701T), isolated from a smear-ripened cheese.</title>
        <authorList>
            <consortium name="US DOE Joint Genome Institute (JGI-PGF)"/>
            <person name="Walter F."/>
            <person name="Albersmeier A."/>
            <person name="Kalinowski J."/>
            <person name="Ruckert C."/>
        </authorList>
    </citation>
    <scope>NUCLEOTIDE SEQUENCE</scope>
    <source>
        <strain evidence="5">JCM 19831</strain>
    </source>
</reference>
<dbReference type="PANTHER" id="PTHR48078:SF6">
    <property type="entry name" value="L-THREONINE DEHYDRATASE CATABOLIC TDCB"/>
    <property type="match status" value="1"/>
</dbReference>
<dbReference type="SUPFAM" id="SSF53686">
    <property type="entry name" value="Tryptophan synthase beta subunit-like PLP-dependent enzymes"/>
    <property type="match status" value="1"/>
</dbReference>
<dbReference type="Proteomes" id="UP000642070">
    <property type="component" value="Unassembled WGS sequence"/>
</dbReference>
<feature type="domain" description="Tryptophan synthase beta chain-like PALP" evidence="4">
    <location>
        <begin position="2"/>
        <end position="301"/>
    </location>
</feature>
<dbReference type="RefSeq" id="WP_190251576.1">
    <property type="nucleotide sequence ID" value="NZ_BMPI01000019.1"/>
</dbReference>
<evidence type="ECO:0000313" key="5">
    <source>
        <dbReference type="EMBL" id="GGM36021.1"/>
    </source>
</evidence>
<dbReference type="PANTHER" id="PTHR48078">
    <property type="entry name" value="THREONINE DEHYDRATASE, MITOCHONDRIAL-RELATED"/>
    <property type="match status" value="1"/>
</dbReference>
<comment type="caution">
    <text evidence="5">The sequence shown here is derived from an EMBL/GenBank/DDBJ whole genome shotgun (WGS) entry which is preliminary data.</text>
</comment>
<dbReference type="AlphaFoldDB" id="A0A917TSC4"/>
<reference evidence="5" key="2">
    <citation type="submission" date="2020-09" db="EMBL/GenBank/DDBJ databases">
        <authorList>
            <person name="Sun Q."/>
            <person name="Ohkuma M."/>
        </authorList>
    </citation>
    <scope>NUCLEOTIDE SEQUENCE</scope>
    <source>
        <strain evidence="5">JCM 19831</strain>
    </source>
</reference>
<evidence type="ECO:0000259" key="4">
    <source>
        <dbReference type="Pfam" id="PF00291"/>
    </source>
</evidence>
<dbReference type="GO" id="GO:0003941">
    <property type="term" value="F:L-serine ammonia-lyase activity"/>
    <property type="evidence" value="ECO:0007669"/>
    <property type="project" value="TreeGrafter"/>
</dbReference>
<evidence type="ECO:0000256" key="2">
    <source>
        <dbReference type="ARBA" id="ARBA00022898"/>
    </source>
</evidence>
<dbReference type="InterPro" id="IPR001926">
    <property type="entry name" value="TrpB-like_PALP"/>
</dbReference>
<dbReference type="Pfam" id="PF00291">
    <property type="entry name" value="PALP"/>
    <property type="match status" value="1"/>
</dbReference>
<evidence type="ECO:0000313" key="6">
    <source>
        <dbReference type="Proteomes" id="UP000642070"/>
    </source>
</evidence>
<dbReference type="GO" id="GO:0006565">
    <property type="term" value="P:L-serine catabolic process"/>
    <property type="evidence" value="ECO:0007669"/>
    <property type="project" value="TreeGrafter"/>
</dbReference>
<dbReference type="InterPro" id="IPR036052">
    <property type="entry name" value="TrpB-like_PALP_sf"/>
</dbReference>
<keyword evidence="6" id="KW-1185">Reference proteome</keyword>
<dbReference type="InterPro" id="IPR050147">
    <property type="entry name" value="Ser/Thr_Dehydratase"/>
</dbReference>
<dbReference type="GO" id="GO:0006567">
    <property type="term" value="P:L-threonine catabolic process"/>
    <property type="evidence" value="ECO:0007669"/>
    <property type="project" value="TreeGrafter"/>
</dbReference>
<accession>A0A917TSC4</accession>
<sequence>MVSLGEGDTPLLDVTDVLGLSGISVHVKCEHLNPTGSFKDRVAAVAVSLVRERSLRGIVGTSSGNGGAAVAAYGARAGVRVVLLALATTPPEKLVQIRAAGAEVYLVDGLGHDPQTTLALASEVRDVAARQGYLAFLTGGRYAPEIMAGARTIAYELAAQASPTHVYAPVGGGGLYASLWRGYRDLGGGVPRLVAVQPSGCPTVRDALAGGPGVLTSPSTTGISGLQVATLFDDDVPAAVAGSGGHLTEVTDAEVAAAHARMVHAGIFVEPAGATALAGLLADASSGRLPAGSRAVLIATGAGWKDAGALHALTEPGPPPRWTAGLAELLT</sequence>
<keyword evidence="3" id="KW-0456">Lyase</keyword>
<gene>
    <name evidence="5" type="ORF">GCM10007977_041850</name>
</gene>
<name>A0A917TSC4_9ACTN</name>
<organism evidence="5 6">
    <name type="scientific">Dactylosporangium sucinum</name>
    <dbReference type="NCBI Taxonomy" id="1424081"/>
    <lineage>
        <taxon>Bacteria</taxon>
        <taxon>Bacillati</taxon>
        <taxon>Actinomycetota</taxon>
        <taxon>Actinomycetes</taxon>
        <taxon>Micromonosporales</taxon>
        <taxon>Micromonosporaceae</taxon>
        <taxon>Dactylosporangium</taxon>
    </lineage>
</organism>
<dbReference type="GO" id="GO:0004794">
    <property type="term" value="F:threonine deaminase activity"/>
    <property type="evidence" value="ECO:0007669"/>
    <property type="project" value="TreeGrafter"/>
</dbReference>
<proteinExistence type="predicted"/>